<name>A0AAU7KI33_9GAMM</name>
<dbReference type="EMBL" id="CP098827">
    <property type="protein sequence ID" value="XBO71069.1"/>
    <property type="molecule type" value="Genomic_DNA"/>
</dbReference>
<dbReference type="RefSeq" id="WP_045991662.1">
    <property type="nucleotide sequence ID" value="NZ_CP098827.1"/>
</dbReference>
<dbReference type="AlphaFoldDB" id="A0AAU7KI33"/>
<sequence>MPKDLCGDWIEMREEGIGDCTVLRHPDSPAVTPSRMPRRRLCLHQDGAVELHTGDAADRLACDARGQWRRDGDQLHLTLPGWDGDYDIDALEDDLLIITRH</sequence>
<proteinExistence type="predicted"/>
<evidence type="ECO:0000313" key="1">
    <source>
        <dbReference type="EMBL" id="XBO71069.1"/>
    </source>
</evidence>
<accession>A0AAU7KI33</accession>
<gene>
    <name evidence="1" type="ORF">NFG58_21165</name>
</gene>
<protein>
    <submittedName>
        <fullName evidence="1">Uncharacterized protein</fullName>
    </submittedName>
</protein>
<organism evidence="1">
    <name type="scientific">Halomonas sp. RT37</name>
    <dbReference type="NCBI Taxonomy" id="2950872"/>
    <lineage>
        <taxon>Bacteria</taxon>
        <taxon>Pseudomonadati</taxon>
        <taxon>Pseudomonadota</taxon>
        <taxon>Gammaproteobacteria</taxon>
        <taxon>Oceanospirillales</taxon>
        <taxon>Halomonadaceae</taxon>
        <taxon>Halomonas</taxon>
    </lineage>
</organism>
<reference evidence="1" key="1">
    <citation type="submission" date="2022-06" db="EMBL/GenBank/DDBJ databases">
        <title>A novel DMS-producing enzyme.</title>
        <authorList>
            <person name="Zhang Y."/>
        </authorList>
    </citation>
    <scope>NUCLEOTIDE SEQUENCE</scope>
    <source>
        <strain evidence="1">RT37</strain>
    </source>
</reference>